<sequence>LGWGGIGAEVFLSLPCMLGANGSVMFCFLLKSWDFVQNIFKMSTIF</sequence>
<accession>A0A3Q2FX86</accession>
<reference evidence="2" key="2">
    <citation type="submission" date="2025-09" db="UniProtKB">
        <authorList>
            <consortium name="Ensembl"/>
        </authorList>
    </citation>
    <scope>IDENTIFICATION</scope>
</reference>
<evidence type="ECO:0000313" key="2">
    <source>
        <dbReference type="Ensembl" id="ENSCVAP00000012600.1"/>
    </source>
</evidence>
<evidence type="ECO:0000313" key="3">
    <source>
        <dbReference type="Proteomes" id="UP000265020"/>
    </source>
</evidence>
<dbReference type="Ensembl" id="ENSCVAT00000019912.1">
    <property type="protein sequence ID" value="ENSCVAP00000012600.1"/>
    <property type="gene ID" value="ENSCVAG00000015021.1"/>
</dbReference>
<evidence type="ECO:0000256" key="1">
    <source>
        <dbReference type="SAM" id="Phobius"/>
    </source>
</evidence>
<proteinExistence type="predicted"/>
<keyword evidence="1" id="KW-0472">Membrane</keyword>
<keyword evidence="3" id="KW-1185">Reference proteome</keyword>
<dbReference type="AlphaFoldDB" id="A0A3Q2FX86"/>
<reference evidence="2" key="1">
    <citation type="submission" date="2025-08" db="UniProtKB">
        <authorList>
            <consortium name="Ensembl"/>
        </authorList>
    </citation>
    <scope>IDENTIFICATION</scope>
</reference>
<name>A0A3Q2FX86_CYPVA</name>
<feature type="transmembrane region" description="Helical" evidence="1">
    <location>
        <begin position="12"/>
        <end position="33"/>
    </location>
</feature>
<organism evidence="2 3">
    <name type="scientific">Cyprinodon variegatus</name>
    <name type="common">Sheepshead minnow</name>
    <dbReference type="NCBI Taxonomy" id="28743"/>
    <lineage>
        <taxon>Eukaryota</taxon>
        <taxon>Metazoa</taxon>
        <taxon>Chordata</taxon>
        <taxon>Craniata</taxon>
        <taxon>Vertebrata</taxon>
        <taxon>Euteleostomi</taxon>
        <taxon>Actinopterygii</taxon>
        <taxon>Neopterygii</taxon>
        <taxon>Teleostei</taxon>
        <taxon>Neoteleostei</taxon>
        <taxon>Acanthomorphata</taxon>
        <taxon>Ovalentaria</taxon>
        <taxon>Atherinomorphae</taxon>
        <taxon>Cyprinodontiformes</taxon>
        <taxon>Cyprinodontidae</taxon>
        <taxon>Cyprinodon</taxon>
    </lineage>
</organism>
<keyword evidence="1" id="KW-0812">Transmembrane</keyword>
<keyword evidence="1" id="KW-1133">Transmembrane helix</keyword>
<protein>
    <submittedName>
        <fullName evidence="2">Uncharacterized protein</fullName>
    </submittedName>
</protein>
<dbReference type="Proteomes" id="UP000265020">
    <property type="component" value="Unassembled WGS sequence"/>
</dbReference>